<dbReference type="PANTHER" id="PTHR30258">
    <property type="entry name" value="TYPE II SECRETION SYSTEM PROTEIN GSPE-RELATED"/>
    <property type="match status" value="1"/>
</dbReference>
<proteinExistence type="inferred from homology"/>
<dbReference type="Gene3D" id="3.30.300.160">
    <property type="entry name" value="Type II secretion system, protein E, N-terminal domain"/>
    <property type="match status" value="1"/>
</dbReference>
<dbReference type="PROSITE" id="PS00662">
    <property type="entry name" value="T2SP_E"/>
    <property type="match status" value="1"/>
</dbReference>
<evidence type="ECO:0000259" key="4">
    <source>
        <dbReference type="PROSITE" id="PS00662"/>
    </source>
</evidence>
<name>A0A1G1XR21_9BACT</name>
<dbReference type="InterPro" id="IPR007831">
    <property type="entry name" value="T2SS_GspE_N"/>
</dbReference>
<dbReference type="GO" id="GO:0016887">
    <property type="term" value="F:ATP hydrolysis activity"/>
    <property type="evidence" value="ECO:0007669"/>
    <property type="project" value="TreeGrafter"/>
</dbReference>
<dbReference type="Pfam" id="PF05157">
    <property type="entry name" value="MshEN"/>
    <property type="match status" value="1"/>
</dbReference>
<dbReference type="Gene3D" id="3.40.50.300">
    <property type="entry name" value="P-loop containing nucleotide triphosphate hydrolases"/>
    <property type="match status" value="1"/>
</dbReference>
<sequence length="537" mass="60800">DFETAAKEAKAKKITIEQALVDNNFIKDEYLGQLIAENLDFHFVNLAKTSIKMDVLKIIPEIVAKKQLIIAFAKDKEGLHLAMNDPNNLALVHFLSKKTGEKINIYYATPKDILKTLKQYHKELKEEFSEIIIKNLNQVKAGSKEELPIIKIVESLIKYAYENRSSDIHIEPHDEDTLIRFRIDGVLHDVLAIPKNYHDLIVSRLKIMANLRTDEHKSAQDGKIRFEMAEEKLDIRVSIIPIVEGEKIVMRLLSQKMRILNLETIGLRKNDLKEVRKAIKSPWGMILATGPTGCGKTTTLYSVLKTLNTRDVNISTIEDPVEYDIEGINQIQVDLETNLTFAKGLRAILRQDPDIIMVGEIRDEDTAKIAVNSAMTGHLVLSTLHTNDAATALPRLLDLKVKAFLIASTVLVVIAQRLVRKICNNCIESYSYPVSEFLKFVPQKMAEKYVDDKKDLTLYHGLGCKICHKTGYADRLGIFEVLEVDQSIRDLITQKANSQKIKEQGIKNGMITMLEDGLEKVFLGQTTLDEILRATKD</sequence>
<reference evidence="5 6" key="1">
    <citation type="journal article" date="2016" name="Nat. Commun.">
        <title>Thousands of microbial genomes shed light on interconnected biogeochemical processes in an aquifer system.</title>
        <authorList>
            <person name="Anantharaman K."/>
            <person name="Brown C.T."/>
            <person name="Hug L.A."/>
            <person name="Sharon I."/>
            <person name="Castelle C.J."/>
            <person name="Probst A.J."/>
            <person name="Thomas B.C."/>
            <person name="Singh A."/>
            <person name="Wilkins M.J."/>
            <person name="Karaoz U."/>
            <person name="Brodie E.L."/>
            <person name="Williams K.H."/>
            <person name="Hubbard S.S."/>
            <person name="Banfield J.F."/>
        </authorList>
    </citation>
    <scope>NUCLEOTIDE SEQUENCE [LARGE SCALE GENOMIC DNA]</scope>
</reference>
<organism evidence="5 6">
    <name type="scientific">Candidatus Buchananbacteria bacterium RBG_13_39_9</name>
    <dbReference type="NCBI Taxonomy" id="1797531"/>
    <lineage>
        <taxon>Bacteria</taxon>
        <taxon>Candidatus Buchananiibacteriota</taxon>
    </lineage>
</organism>
<dbReference type="PANTHER" id="PTHR30258:SF3">
    <property type="entry name" value="SLL1921 PROTEIN"/>
    <property type="match status" value="1"/>
</dbReference>
<keyword evidence="2" id="KW-0547">Nucleotide-binding</keyword>
<dbReference type="FunFam" id="3.40.50.300:FF:000398">
    <property type="entry name" value="Type IV pilus assembly ATPase PilB"/>
    <property type="match status" value="1"/>
</dbReference>
<evidence type="ECO:0000256" key="2">
    <source>
        <dbReference type="ARBA" id="ARBA00022741"/>
    </source>
</evidence>
<dbReference type="AlphaFoldDB" id="A0A1G1XR21"/>
<evidence type="ECO:0000313" key="6">
    <source>
        <dbReference type="Proteomes" id="UP000176260"/>
    </source>
</evidence>
<dbReference type="InterPro" id="IPR037257">
    <property type="entry name" value="T2SS_E_N_sf"/>
</dbReference>
<protein>
    <recommendedName>
        <fullName evidence="4">Bacterial type II secretion system protein E domain-containing protein</fullName>
    </recommendedName>
</protein>
<comment type="similarity">
    <text evidence="1">Belongs to the GSP E family.</text>
</comment>
<dbReference type="SUPFAM" id="SSF160246">
    <property type="entry name" value="EspE N-terminal domain-like"/>
    <property type="match status" value="1"/>
</dbReference>
<accession>A0A1G1XR21</accession>
<feature type="domain" description="Bacterial type II secretion system protein E" evidence="4">
    <location>
        <begin position="349"/>
        <end position="363"/>
    </location>
</feature>
<dbReference type="GO" id="GO:0005524">
    <property type="term" value="F:ATP binding"/>
    <property type="evidence" value="ECO:0007669"/>
    <property type="project" value="UniProtKB-KW"/>
</dbReference>
<evidence type="ECO:0000313" key="5">
    <source>
        <dbReference type="EMBL" id="OGY42452.1"/>
    </source>
</evidence>
<dbReference type="EMBL" id="MHIA01000013">
    <property type="protein sequence ID" value="OGY42452.1"/>
    <property type="molecule type" value="Genomic_DNA"/>
</dbReference>
<dbReference type="GO" id="GO:0005886">
    <property type="term" value="C:plasma membrane"/>
    <property type="evidence" value="ECO:0007669"/>
    <property type="project" value="TreeGrafter"/>
</dbReference>
<dbReference type="Gene3D" id="3.30.450.90">
    <property type="match status" value="1"/>
</dbReference>
<evidence type="ECO:0000256" key="3">
    <source>
        <dbReference type="ARBA" id="ARBA00022840"/>
    </source>
</evidence>
<evidence type="ECO:0000256" key="1">
    <source>
        <dbReference type="ARBA" id="ARBA00006611"/>
    </source>
</evidence>
<dbReference type="InterPro" id="IPR027417">
    <property type="entry name" value="P-loop_NTPase"/>
</dbReference>
<dbReference type="InterPro" id="IPR001482">
    <property type="entry name" value="T2SS/T4SS_dom"/>
</dbReference>
<comment type="caution">
    <text evidence="5">The sequence shown here is derived from an EMBL/GenBank/DDBJ whole genome shotgun (WGS) entry which is preliminary data.</text>
</comment>
<dbReference type="CDD" id="cd01129">
    <property type="entry name" value="PulE-GspE-like"/>
    <property type="match status" value="1"/>
</dbReference>
<keyword evidence="3" id="KW-0067">ATP-binding</keyword>
<feature type="non-terminal residue" evidence="5">
    <location>
        <position position="1"/>
    </location>
</feature>
<dbReference type="Pfam" id="PF00437">
    <property type="entry name" value="T2SSE"/>
    <property type="match status" value="1"/>
</dbReference>
<dbReference type="Proteomes" id="UP000176260">
    <property type="component" value="Unassembled WGS sequence"/>
</dbReference>
<gene>
    <name evidence="5" type="ORF">A2Y67_00235</name>
</gene>
<dbReference type="SUPFAM" id="SSF52540">
    <property type="entry name" value="P-loop containing nucleoside triphosphate hydrolases"/>
    <property type="match status" value="1"/>
</dbReference>